<keyword evidence="2" id="KW-1185">Reference proteome</keyword>
<comment type="caution">
    <text evidence="1">The sequence shown here is derived from an EMBL/GenBank/DDBJ whole genome shotgun (WGS) entry which is preliminary data.</text>
</comment>
<proteinExistence type="predicted"/>
<sequence length="74" mass="8963">MYACKIQRSFNETIMKRRNVDSTKHRKQFHVKKCKFTDGMYGRNFKIYYSEPIIPDLDFFLGLLNKSVYNNLNF</sequence>
<dbReference type="EMBL" id="REGN01000473">
    <property type="protein sequence ID" value="RNA41710.1"/>
    <property type="molecule type" value="Genomic_DNA"/>
</dbReference>
<evidence type="ECO:0000313" key="1">
    <source>
        <dbReference type="EMBL" id="RNA41710.1"/>
    </source>
</evidence>
<accession>A0A3M7T1K3</accession>
<name>A0A3M7T1K3_BRAPC</name>
<dbReference type="Proteomes" id="UP000276133">
    <property type="component" value="Unassembled WGS sequence"/>
</dbReference>
<reference evidence="1 2" key="1">
    <citation type="journal article" date="2018" name="Sci. Rep.">
        <title>Genomic signatures of local adaptation to the degree of environmental predictability in rotifers.</title>
        <authorList>
            <person name="Franch-Gras L."/>
            <person name="Hahn C."/>
            <person name="Garcia-Roger E.M."/>
            <person name="Carmona M.J."/>
            <person name="Serra M."/>
            <person name="Gomez A."/>
        </authorList>
    </citation>
    <scope>NUCLEOTIDE SEQUENCE [LARGE SCALE GENOMIC DNA]</scope>
    <source>
        <strain evidence="1">HYR1</strain>
    </source>
</reference>
<evidence type="ECO:0000313" key="2">
    <source>
        <dbReference type="Proteomes" id="UP000276133"/>
    </source>
</evidence>
<organism evidence="1 2">
    <name type="scientific">Brachionus plicatilis</name>
    <name type="common">Marine rotifer</name>
    <name type="synonym">Brachionus muelleri</name>
    <dbReference type="NCBI Taxonomy" id="10195"/>
    <lineage>
        <taxon>Eukaryota</taxon>
        <taxon>Metazoa</taxon>
        <taxon>Spiralia</taxon>
        <taxon>Gnathifera</taxon>
        <taxon>Rotifera</taxon>
        <taxon>Eurotatoria</taxon>
        <taxon>Monogononta</taxon>
        <taxon>Pseudotrocha</taxon>
        <taxon>Ploima</taxon>
        <taxon>Brachionidae</taxon>
        <taxon>Brachionus</taxon>
    </lineage>
</organism>
<dbReference type="AlphaFoldDB" id="A0A3M7T1K3"/>
<gene>
    <name evidence="1" type="ORF">BpHYR1_010989</name>
</gene>
<protein>
    <submittedName>
        <fullName evidence="1">Uncharacterized protein</fullName>
    </submittedName>
</protein>